<dbReference type="HOGENOM" id="CLU_1539950_0_0_1"/>
<proteinExistence type="predicted"/>
<gene>
    <name evidence="1" type="ORF">W97_03733</name>
</gene>
<accession>R7YS67</accession>
<dbReference type="AlphaFoldDB" id="R7YS67"/>
<dbReference type="RefSeq" id="XP_007779818.1">
    <property type="nucleotide sequence ID" value="XM_007781628.1"/>
</dbReference>
<reference evidence="2" key="1">
    <citation type="submission" date="2012-06" db="EMBL/GenBank/DDBJ databases">
        <title>The genome sequence of Coniosporium apollinis CBS 100218.</title>
        <authorList>
            <consortium name="The Broad Institute Genome Sequencing Platform"/>
            <person name="Cuomo C."/>
            <person name="Gorbushina A."/>
            <person name="Noack S."/>
            <person name="Walker B."/>
            <person name="Young S.K."/>
            <person name="Zeng Q."/>
            <person name="Gargeya S."/>
            <person name="Fitzgerald M."/>
            <person name="Haas B."/>
            <person name="Abouelleil A."/>
            <person name="Alvarado L."/>
            <person name="Arachchi H.M."/>
            <person name="Berlin A.M."/>
            <person name="Chapman S.B."/>
            <person name="Goldberg J."/>
            <person name="Griggs A."/>
            <person name="Gujja S."/>
            <person name="Hansen M."/>
            <person name="Howarth C."/>
            <person name="Imamovic A."/>
            <person name="Larimer J."/>
            <person name="McCowan C."/>
            <person name="Montmayeur A."/>
            <person name="Murphy C."/>
            <person name="Neiman D."/>
            <person name="Pearson M."/>
            <person name="Priest M."/>
            <person name="Roberts A."/>
            <person name="Saif S."/>
            <person name="Shea T."/>
            <person name="Sisk P."/>
            <person name="Sykes S."/>
            <person name="Wortman J."/>
            <person name="Nusbaum C."/>
            <person name="Birren B."/>
        </authorList>
    </citation>
    <scope>NUCLEOTIDE SEQUENCE [LARGE SCALE GENOMIC DNA]</scope>
    <source>
        <strain evidence="2">CBS 100218</strain>
    </source>
</reference>
<dbReference type="OrthoDB" id="8062037at2759"/>
<protein>
    <submittedName>
        <fullName evidence="1">Uncharacterized protein</fullName>
    </submittedName>
</protein>
<evidence type="ECO:0000313" key="1">
    <source>
        <dbReference type="EMBL" id="EON64501.1"/>
    </source>
</evidence>
<keyword evidence="2" id="KW-1185">Reference proteome</keyword>
<name>R7YS67_CONA1</name>
<sequence>MESCRAAVKRVSMVGGDLVEPFGHRDIAMMSSSGDGLTYPEPAQKPAQKPEFTDCHTRRYYHLIWRQIIYTTPVFERMAAFSHDRMVHALAAVIERAIDNSLCALDWWVVVYIKLRAGIVEYWNTPVTEDVNGDVWDMRVELDNELRDFNSVPETMTRYLPWVMVEVWQMASYS</sequence>
<dbReference type="Proteomes" id="UP000016924">
    <property type="component" value="Unassembled WGS sequence"/>
</dbReference>
<evidence type="ECO:0000313" key="2">
    <source>
        <dbReference type="Proteomes" id="UP000016924"/>
    </source>
</evidence>
<organism evidence="1 2">
    <name type="scientific">Coniosporium apollinis (strain CBS 100218)</name>
    <name type="common">Rock-inhabiting black yeast</name>
    <dbReference type="NCBI Taxonomy" id="1168221"/>
    <lineage>
        <taxon>Eukaryota</taxon>
        <taxon>Fungi</taxon>
        <taxon>Dikarya</taxon>
        <taxon>Ascomycota</taxon>
        <taxon>Pezizomycotina</taxon>
        <taxon>Dothideomycetes</taxon>
        <taxon>Dothideomycetes incertae sedis</taxon>
        <taxon>Coniosporium</taxon>
    </lineage>
</organism>
<dbReference type="EMBL" id="JH767568">
    <property type="protein sequence ID" value="EON64501.1"/>
    <property type="molecule type" value="Genomic_DNA"/>
</dbReference>
<dbReference type="GeneID" id="19901044"/>